<gene>
    <name evidence="5" type="ORF">F9L07_16285</name>
</gene>
<dbReference type="PROSITE" id="PS51071">
    <property type="entry name" value="HTH_RPIR"/>
    <property type="match status" value="1"/>
</dbReference>
<dbReference type="AlphaFoldDB" id="A0A7J5E592"/>
<dbReference type="EMBL" id="WBVM01000001">
    <property type="protein sequence ID" value="KAB2813227.1"/>
    <property type="molecule type" value="Genomic_DNA"/>
</dbReference>
<dbReference type="SUPFAM" id="SSF46689">
    <property type="entry name" value="Homeodomain-like"/>
    <property type="match status" value="1"/>
</dbReference>
<evidence type="ECO:0000313" key="5">
    <source>
        <dbReference type="EMBL" id="KAB2813227.1"/>
    </source>
</evidence>
<dbReference type="PANTHER" id="PTHR30514:SF18">
    <property type="entry name" value="RPIR-FAMILY TRANSCRIPTIONAL REGULATOR"/>
    <property type="match status" value="1"/>
</dbReference>
<dbReference type="GO" id="GO:0097367">
    <property type="term" value="F:carbohydrate derivative binding"/>
    <property type="evidence" value="ECO:0007669"/>
    <property type="project" value="InterPro"/>
</dbReference>
<dbReference type="InterPro" id="IPR001347">
    <property type="entry name" value="SIS_dom"/>
</dbReference>
<dbReference type="Gene3D" id="1.10.10.10">
    <property type="entry name" value="Winged helix-like DNA-binding domain superfamily/Winged helix DNA-binding domain"/>
    <property type="match status" value="1"/>
</dbReference>
<dbReference type="GO" id="GO:0003700">
    <property type="term" value="F:DNA-binding transcription factor activity"/>
    <property type="evidence" value="ECO:0007669"/>
    <property type="project" value="InterPro"/>
</dbReference>
<dbReference type="Pfam" id="PF01380">
    <property type="entry name" value="SIS"/>
    <property type="match status" value="1"/>
</dbReference>
<sequence>MTDIPGGHASVRKLLMATLDELSNSERKVGRALLAQYPTAGLTTVVDLASAASVSPPTVVRFVTRLGFPGFPAFQRALVHELNGELGSPLKQYPEKGGPSEEGVLTETHQAFAAMLSASYDELPESEFAKLVKLLCDPAREVRVAGGRFSGSVSEYLVAHLRLLRSGVHHVSNDDLDRRTTIADASGSTVFVIYDYRRYTEQNLGFAERMAARGATVCLMTDNWLSPIAKIARVVLPTRVDSASPFDSLVASMALTESIVAAVAAELGEAGVKRLELLEESPD</sequence>
<keyword evidence="2" id="KW-0238">DNA-binding</keyword>
<dbReference type="SUPFAM" id="SSF53697">
    <property type="entry name" value="SIS domain"/>
    <property type="match status" value="1"/>
</dbReference>
<dbReference type="InterPro" id="IPR036388">
    <property type="entry name" value="WH-like_DNA-bd_sf"/>
</dbReference>
<dbReference type="InterPro" id="IPR000281">
    <property type="entry name" value="HTH_RpiR"/>
</dbReference>
<dbReference type="GO" id="GO:0003677">
    <property type="term" value="F:DNA binding"/>
    <property type="evidence" value="ECO:0007669"/>
    <property type="project" value="UniProtKB-KW"/>
</dbReference>
<reference evidence="5 6" key="1">
    <citation type="submission" date="2019-09" db="EMBL/GenBank/DDBJ databases">
        <title>Pimelobacter sp. isolated from Paulinella.</title>
        <authorList>
            <person name="Jeong S.E."/>
        </authorList>
    </citation>
    <scope>NUCLEOTIDE SEQUENCE [LARGE SCALE GENOMIC DNA]</scope>
    <source>
        <strain evidence="5 6">Pch-N</strain>
    </source>
</reference>
<dbReference type="GO" id="GO:1901135">
    <property type="term" value="P:carbohydrate derivative metabolic process"/>
    <property type="evidence" value="ECO:0007669"/>
    <property type="project" value="InterPro"/>
</dbReference>
<dbReference type="Gene3D" id="3.40.50.10490">
    <property type="entry name" value="Glucose-6-phosphate isomerase like protein, domain 1"/>
    <property type="match status" value="1"/>
</dbReference>
<feature type="domain" description="HTH rpiR-type" evidence="4">
    <location>
        <begin position="9"/>
        <end position="85"/>
    </location>
</feature>
<dbReference type="PANTHER" id="PTHR30514">
    <property type="entry name" value="GLUCOKINASE"/>
    <property type="match status" value="1"/>
</dbReference>
<dbReference type="InterPro" id="IPR047640">
    <property type="entry name" value="RpiR-like"/>
</dbReference>
<protein>
    <submittedName>
        <fullName evidence="5">MurR/RpiR family transcriptional regulator</fullName>
    </submittedName>
</protein>
<accession>A0A7J5E592</accession>
<dbReference type="RefSeq" id="WP_151580524.1">
    <property type="nucleotide sequence ID" value="NZ_WBVM01000001.1"/>
</dbReference>
<dbReference type="CDD" id="cd05013">
    <property type="entry name" value="SIS_RpiR"/>
    <property type="match status" value="1"/>
</dbReference>
<keyword evidence="1" id="KW-0805">Transcription regulation</keyword>
<evidence type="ECO:0000256" key="2">
    <source>
        <dbReference type="ARBA" id="ARBA00023125"/>
    </source>
</evidence>
<comment type="caution">
    <text evidence="5">The sequence shown here is derived from an EMBL/GenBank/DDBJ whole genome shotgun (WGS) entry which is preliminary data.</text>
</comment>
<dbReference type="InterPro" id="IPR046348">
    <property type="entry name" value="SIS_dom_sf"/>
</dbReference>
<evidence type="ECO:0000259" key="4">
    <source>
        <dbReference type="PROSITE" id="PS51071"/>
    </source>
</evidence>
<dbReference type="Pfam" id="PF01418">
    <property type="entry name" value="HTH_6"/>
    <property type="match status" value="1"/>
</dbReference>
<dbReference type="Proteomes" id="UP000449906">
    <property type="component" value="Unassembled WGS sequence"/>
</dbReference>
<evidence type="ECO:0000256" key="3">
    <source>
        <dbReference type="ARBA" id="ARBA00023163"/>
    </source>
</evidence>
<evidence type="ECO:0000313" key="6">
    <source>
        <dbReference type="Proteomes" id="UP000449906"/>
    </source>
</evidence>
<evidence type="ECO:0000256" key="1">
    <source>
        <dbReference type="ARBA" id="ARBA00023015"/>
    </source>
</evidence>
<name>A0A7J5E592_NOCSI</name>
<keyword evidence="3" id="KW-0804">Transcription</keyword>
<dbReference type="InterPro" id="IPR009057">
    <property type="entry name" value="Homeodomain-like_sf"/>
</dbReference>
<organism evidence="5 6">
    <name type="scientific">Nocardioides simplex</name>
    <name type="common">Arthrobacter simplex</name>
    <dbReference type="NCBI Taxonomy" id="2045"/>
    <lineage>
        <taxon>Bacteria</taxon>
        <taxon>Bacillati</taxon>
        <taxon>Actinomycetota</taxon>
        <taxon>Actinomycetes</taxon>
        <taxon>Propionibacteriales</taxon>
        <taxon>Nocardioidaceae</taxon>
        <taxon>Pimelobacter</taxon>
    </lineage>
</organism>
<proteinExistence type="predicted"/>
<dbReference type="InterPro" id="IPR035472">
    <property type="entry name" value="RpiR-like_SIS"/>
</dbReference>